<dbReference type="Proteomes" id="UP000032552">
    <property type="component" value="Unassembled WGS sequence"/>
</dbReference>
<accession>A0A0C9QEE0</accession>
<protein>
    <submittedName>
        <fullName evidence="2">Integral membrane protein</fullName>
    </submittedName>
</protein>
<organism evidence="2 3">
    <name type="scientific">Lacticaseibacillus paracasei NRIC 0644</name>
    <dbReference type="NCBI Taxonomy" id="1435038"/>
    <lineage>
        <taxon>Bacteria</taxon>
        <taxon>Bacillati</taxon>
        <taxon>Bacillota</taxon>
        <taxon>Bacilli</taxon>
        <taxon>Lactobacillales</taxon>
        <taxon>Lactobacillaceae</taxon>
        <taxon>Lacticaseibacillus</taxon>
    </lineage>
</organism>
<feature type="transmembrane region" description="Helical" evidence="1">
    <location>
        <begin position="12"/>
        <end position="31"/>
    </location>
</feature>
<comment type="caution">
    <text evidence="2">The sequence shown here is derived from an EMBL/GenBank/DDBJ whole genome shotgun (WGS) entry which is preliminary data.</text>
</comment>
<evidence type="ECO:0000256" key="1">
    <source>
        <dbReference type="SAM" id="Phobius"/>
    </source>
</evidence>
<gene>
    <name evidence="2" type="ORF">LC0644_1597</name>
</gene>
<evidence type="ECO:0000313" key="3">
    <source>
        <dbReference type="Proteomes" id="UP000032552"/>
    </source>
</evidence>
<evidence type="ECO:0000313" key="2">
    <source>
        <dbReference type="EMBL" id="GAN37008.1"/>
    </source>
</evidence>
<feature type="transmembrane region" description="Helical" evidence="1">
    <location>
        <begin position="65"/>
        <end position="82"/>
    </location>
</feature>
<dbReference type="GeneID" id="57090193"/>
<dbReference type="EMBL" id="BAYM01000091">
    <property type="protein sequence ID" value="GAN37008.1"/>
    <property type="molecule type" value="Genomic_DNA"/>
</dbReference>
<reference evidence="3" key="1">
    <citation type="submission" date="2014-05" db="EMBL/GenBank/DDBJ databases">
        <title>Whole genome sequencing of Lactobacillus casei NRIC0644.</title>
        <authorList>
            <person name="Atarashi H."/>
            <person name="Yoshida Y."/>
            <person name="Fujimura S."/>
            <person name="Tanaka N."/>
            <person name="Shiwa Y."/>
            <person name="Yoshikawa H."/>
            <person name="Okada S."/>
            <person name="Nakagawa J."/>
        </authorList>
    </citation>
    <scope>NUCLEOTIDE SEQUENCE [LARGE SCALE GENOMIC DNA]</scope>
    <source>
        <strain evidence="3">NRIC0644</strain>
    </source>
</reference>
<proteinExistence type="predicted"/>
<name>A0A0C9QEE0_LACPA</name>
<keyword evidence="1" id="KW-0472">Membrane</keyword>
<feature type="transmembrane region" description="Helical" evidence="1">
    <location>
        <begin position="88"/>
        <end position="105"/>
    </location>
</feature>
<sequence>MSRILNWVKVPRNSVISWSILITLILPWLFPLFHISTAIRVGVLFILIDMFSAWWIGKMIHRHHLAWWWLFVLPVLFAAMVFLRYQWYGYFFVPVYILLSLLAMAKD</sequence>
<dbReference type="AlphaFoldDB" id="A0A0C9QEE0"/>
<feature type="transmembrane region" description="Helical" evidence="1">
    <location>
        <begin position="37"/>
        <end position="56"/>
    </location>
</feature>
<dbReference type="RefSeq" id="WP_003565703.1">
    <property type="nucleotide sequence ID" value="NZ_BAYM01000091.1"/>
</dbReference>
<keyword evidence="1" id="KW-1133">Transmembrane helix</keyword>
<keyword evidence="1" id="KW-0812">Transmembrane</keyword>